<evidence type="ECO:0008006" key="6">
    <source>
        <dbReference type="Google" id="ProtNLM"/>
    </source>
</evidence>
<feature type="domain" description="DUF4283" evidence="2">
    <location>
        <begin position="38"/>
        <end position="118"/>
    </location>
</feature>
<dbReference type="AlphaFoldDB" id="A0A0D3D219"/>
<feature type="compositionally biased region" description="Basic and acidic residues" evidence="1">
    <location>
        <begin position="368"/>
        <end position="379"/>
    </location>
</feature>
<evidence type="ECO:0000313" key="4">
    <source>
        <dbReference type="EnsemblPlants" id="Bo6g125620.1"/>
    </source>
</evidence>
<reference evidence="4 5" key="1">
    <citation type="journal article" date="2014" name="Genome Biol.">
        <title>Transcriptome and methylome profiling reveals relics of genome dominance in the mesopolyploid Brassica oleracea.</title>
        <authorList>
            <person name="Parkin I.A."/>
            <person name="Koh C."/>
            <person name="Tang H."/>
            <person name="Robinson S.J."/>
            <person name="Kagale S."/>
            <person name="Clarke W.E."/>
            <person name="Town C.D."/>
            <person name="Nixon J."/>
            <person name="Krishnakumar V."/>
            <person name="Bidwell S.L."/>
            <person name="Denoeud F."/>
            <person name="Belcram H."/>
            <person name="Links M.G."/>
            <person name="Just J."/>
            <person name="Clarke C."/>
            <person name="Bender T."/>
            <person name="Huebert T."/>
            <person name="Mason A.S."/>
            <person name="Pires J.C."/>
            <person name="Barker G."/>
            <person name="Moore J."/>
            <person name="Walley P.G."/>
            <person name="Manoli S."/>
            <person name="Batley J."/>
            <person name="Edwards D."/>
            <person name="Nelson M.N."/>
            <person name="Wang X."/>
            <person name="Paterson A.H."/>
            <person name="King G."/>
            <person name="Bancroft I."/>
            <person name="Chalhoub B."/>
            <person name="Sharpe A.G."/>
        </authorList>
    </citation>
    <scope>NUCLEOTIDE SEQUENCE</scope>
    <source>
        <strain evidence="4 5">cv. TO1000</strain>
    </source>
</reference>
<sequence>MDRRYSRSEKEKWQAPTQAPTKRPPVRIPANENEDLIEANRLTIIGRLTNPVIQKPRAVIDFMAHVWNLEGRIVGRPLGLDKFQIKFESEHELLHVLEKGPYHYKRWMLLLQQWEPTISDQFPSNISFNELGECSIKDEKEAKIWVEVNGLQPLIMKMEIELPTDDITEVEFEYIKIEKHCFSCFSLFHEEHDCPLRPINSLPPKERKLGITQSIALQRIEAENKRHDDRRGYRRPDDLRSSLRPTEDSFSHSRRDRDRNMNRRHYDRRDEPTREQSILSRTARSNSAYHRSNAPAMQYRVVDRSKASAGSSFPQQNSPFIPEGQDIREVNSERVLPITARVEITPTRNIKERLGTSSAGKDGANSGSKDRRSALERLSDPIASKEAPVRKTPSFDSGRLQLADDGAEDLNPIDQAIMEETNQTERVPATQRLGGSNPGIRSNRGTIPIAAQSKSNTKRKVTRTPIRKRVVRSPLLGRTKQPT</sequence>
<feature type="compositionally biased region" description="Polar residues" evidence="1">
    <location>
        <begin position="275"/>
        <end position="290"/>
    </location>
</feature>
<keyword evidence="5" id="KW-1185">Reference proteome</keyword>
<protein>
    <recommendedName>
        <fullName evidence="6">DUF4283 domain-containing protein</fullName>
    </recommendedName>
</protein>
<evidence type="ECO:0000313" key="5">
    <source>
        <dbReference type="Proteomes" id="UP000032141"/>
    </source>
</evidence>
<accession>A0A0D3D219</accession>
<proteinExistence type="predicted"/>
<dbReference type="InterPro" id="IPR025558">
    <property type="entry name" value="DUF4283"/>
</dbReference>
<dbReference type="PANTHER" id="PTHR31286">
    <property type="entry name" value="GLYCINE-RICH CELL WALL STRUCTURAL PROTEIN 1.8-LIKE"/>
    <property type="match status" value="1"/>
</dbReference>
<feature type="region of interest" description="Disordered" evidence="1">
    <location>
        <begin position="220"/>
        <end position="298"/>
    </location>
</feature>
<reference evidence="4" key="2">
    <citation type="submission" date="2015-03" db="UniProtKB">
        <authorList>
            <consortium name="EnsemblPlants"/>
        </authorList>
    </citation>
    <scope>IDENTIFICATION</scope>
</reference>
<dbReference type="InterPro" id="IPR025836">
    <property type="entry name" value="Zn_knuckle_CX2CX4HX4C"/>
</dbReference>
<dbReference type="OMA" id="FNELGEC"/>
<dbReference type="HOGENOM" id="CLU_035555_0_0_1"/>
<feature type="domain" description="Zinc knuckle CX2CX4HX4C" evidence="3">
    <location>
        <begin position="152"/>
        <end position="195"/>
    </location>
</feature>
<feature type="compositionally biased region" description="Basic residues" evidence="1">
    <location>
        <begin position="456"/>
        <end position="471"/>
    </location>
</feature>
<dbReference type="Pfam" id="PF14392">
    <property type="entry name" value="zf-CCHC_4"/>
    <property type="match status" value="1"/>
</dbReference>
<dbReference type="PANTHER" id="PTHR31286:SF163">
    <property type="entry name" value="ZINC KNUCKLE CX2CX4HX4C DOMAIN-CONTAINING PROTEIN"/>
    <property type="match status" value="1"/>
</dbReference>
<dbReference type="InterPro" id="IPR040256">
    <property type="entry name" value="At4g02000-like"/>
</dbReference>
<organism evidence="4 5">
    <name type="scientific">Brassica oleracea var. oleracea</name>
    <dbReference type="NCBI Taxonomy" id="109376"/>
    <lineage>
        <taxon>Eukaryota</taxon>
        <taxon>Viridiplantae</taxon>
        <taxon>Streptophyta</taxon>
        <taxon>Embryophyta</taxon>
        <taxon>Tracheophyta</taxon>
        <taxon>Spermatophyta</taxon>
        <taxon>Magnoliopsida</taxon>
        <taxon>eudicotyledons</taxon>
        <taxon>Gunneridae</taxon>
        <taxon>Pentapetalae</taxon>
        <taxon>rosids</taxon>
        <taxon>malvids</taxon>
        <taxon>Brassicales</taxon>
        <taxon>Brassicaceae</taxon>
        <taxon>Brassiceae</taxon>
        <taxon>Brassica</taxon>
    </lineage>
</organism>
<dbReference type="EnsemblPlants" id="Bo6g125620.1">
    <property type="protein sequence ID" value="Bo6g125620.1"/>
    <property type="gene ID" value="Bo6g125620"/>
</dbReference>
<evidence type="ECO:0000259" key="3">
    <source>
        <dbReference type="Pfam" id="PF14392"/>
    </source>
</evidence>
<evidence type="ECO:0000259" key="2">
    <source>
        <dbReference type="Pfam" id="PF14111"/>
    </source>
</evidence>
<feature type="region of interest" description="Disordered" evidence="1">
    <location>
        <begin position="1"/>
        <end position="28"/>
    </location>
</feature>
<dbReference type="Gramene" id="Bo6g125620.1">
    <property type="protein sequence ID" value="Bo6g125620.1"/>
    <property type="gene ID" value="Bo6g125620"/>
</dbReference>
<evidence type="ECO:0000256" key="1">
    <source>
        <dbReference type="SAM" id="MobiDB-lite"/>
    </source>
</evidence>
<feature type="compositionally biased region" description="Basic and acidic residues" evidence="1">
    <location>
        <begin position="220"/>
        <end position="261"/>
    </location>
</feature>
<feature type="compositionally biased region" description="Basic and acidic residues" evidence="1">
    <location>
        <begin position="1"/>
        <end position="13"/>
    </location>
</feature>
<dbReference type="Pfam" id="PF14111">
    <property type="entry name" value="DUF4283"/>
    <property type="match status" value="1"/>
</dbReference>
<feature type="region of interest" description="Disordered" evidence="1">
    <location>
        <begin position="423"/>
        <end position="483"/>
    </location>
</feature>
<feature type="region of interest" description="Disordered" evidence="1">
    <location>
        <begin position="347"/>
        <end position="401"/>
    </location>
</feature>
<dbReference type="Proteomes" id="UP000032141">
    <property type="component" value="Chromosome C6"/>
</dbReference>
<dbReference type="eggNOG" id="KOG1075">
    <property type="taxonomic scope" value="Eukaryota"/>
</dbReference>
<name>A0A0D3D219_BRAOL</name>